<comment type="similarity">
    <text evidence="1 6">Belongs to the UDPGP type 2 family.</text>
</comment>
<dbReference type="GO" id="GO:0003983">
    <property type="term" value="F:UTP:glucose-1-phosphate uridylyltransferase activity"/>
    <property type="evidence" value="ECO:0007669"/>
    <property type="project" value="UniProtKB-EC"/>
</dbReference>
<dbReference type="GO" id="GO:0006011">
    <property type="term" value="P:UDP-alpha-D-glucose metabolic process"/>
    <property type="evidence" value="ECO:0007669"/>
    <property type="project" value="InterPro"/>
</dbReference>
<comment type="catalytic activity">
    <reaction evidence="5 6">
        <text>alpha-D-glucose 1-phosphate + UTP + H(+) = UDP-alpha-D-glucose + diphosphate</text>
        <dbReference type="Rhea" id="RHEA:19889"/>
        <dbReference type="ChEBI" id="CHEBI:15378"/>
        <dbReference type="ChEBI" id="CHEBI:33019"/>
        <dbReference type="ChEBI" id="CHEBI:46398"/>
        <dbReference type="ChEBI" id="CHEBI:58601"/>
        <dbReference type="ChEBI" id="CHEBI:58885"/>
        <dbReference type="EC" id="2.7.7.9"/>
    </reaction>
</comment>
<dbReference type="PANTHER" id="PTHR43197:SF1">
    <property type="entry name" value="UTP--GLUCOSE-1-PHOSPHATE URIDYLYLTRANSFERASE"/>
    <property type="match status" value="1"/>
</dbReference>
<keyword evidence="3 6" id="KW-0808">Transferase</keyword>
<evidence type="ECO:0000256" key="4">
    <source>
        <dbReference type="ARBA" id="ARBA00022695"/>
    </source>
</evidence>
<proteinExistence type="inferred from homology"/>
<name>A0A6N9YI53_9ACTN</name>
<dbReference type="InterPro" id="IPR005771">
    <property type="entry name" value="GalU_uridylyltTrfase_bac/arc"/>
</dbReference>
<dbReference type="Pfam" id="PF00483">
    <property type="entry name" value="NTP_transferase"/>
    <property type="match status" value="1"/>
</dbReference>
<dbReference type="AlphaFoldDB" id="A0A6N9YI53"/>
<dbReference type="EC" id="2.7.7.9" evidence="2 6"/>
<dbReference type="CDD" id="cd02541">
    <property type="entry name" value="UGPase_prokaryotic"/>
    <property type="match status" value="1"/>
</dbReference>
<dbReference type="InterPro" id="IPR005835">
    <property type="entry name" value="NTP_transferase_dom"/>
</dbReference>
<dbReference type="InterPro" id="IPR029044">
    <property type="entry name" value="Nucleotide-diphossugar_trans"/>
</dbReference>
<dbReference type="PANTHER" id="PTHR43197">
    <property type="entry name" value="UTP--GLUCOSE-1-PHOSPHATE URIDYLYLTRANSFERASE"/>
    <property type="match status" value="1"/>
</dbReference>
<evidence type="ECO:0000313" key="8">
    <source>
        <dbReference type="EMBL" id="NED94644.1"/>
    </source>
</evidence>
<dbReference type="NCBIfam" id="TIGR01099">
    <property type="entry name" value="galU"/>
    <property type="match status" value="1"/>
</dbReference>
<organism evidence="8 9">
    <name type="scientific">Phytoactinopolyspora alkaliphila</name>
    <dbReference type="NCBI Taxonomy" id="1783498"/>
    <lineage>
        <taxon>Bacteria</taxon>
        <taxon>Bacillati</taxon>
        <taxon>Actinomycetota</taxon>
        <taxon>Actinomycetes</taxon>
        <taxon>Jiangellales</taxon>
        <taxon>Jiangellaceae</taxon>
        <taxon>Phytoactinopolyspora</taxon>
    </lineage>
</organism>
<evidence type="ECO:0000256" key="1">
    <source>
        <dbReference type="ARBA" id="ARBA00006890"/>
    </source>
</evidence>
<dbReference type="Gene3D" id="3.90.550.10">
    <property type="entry name" value="Spore Coat Polysaccharide Biosynthesis Protein SpsA, Chain A"/>
    <property type="match status" value="1"/>
</dbReference>
<comment type="caution">
    <text evidence="8">The sequence shown here is derived from an EMBL/GenBank/DDBJ whole genome shotgun (WGS) entry which is preliminary data.</text>
</comment>
<feature type="domain" description="Nucleotidyl transferase" evidence="7">
    <location>
        <begin position="10"/>
        <end position="276"/>
    </location>
</feature>
<gene>
    <name evidence="8" type="primary">galU</name>
    <name evidence="8" type="ORF">G1H11_04900</name>
</gene>
<evidence type="ECO:0000256" key="5">
    <source>
        <dbReference type="ARBA" id="ARBA00048128"/>
    </source>
</evidence>
<evidence type="ECO:0000313" key="9">
    <source>
        <dbReference type="Proteomes" id="UP000469185"/>
    </source>
</evidence>
<reference evidence="8 9" key="1">
    <citation type="submission" date="2020-02" db="EMBL/GenBank/DDBJ databases">
        <authorList>
            <person name="Li X.-J."/>
            <person name="Feng X.-M."/>
        </authorList>
    </citation>
    <scope>NUCLEOTIDE SEQUENCE [LARGE SCALE GENOMIC DNA]</scope>
    <source>
        <strain evidence="8 9">CGMCC 4.7225</strain>
    </source>
</reference>
<dbReference type="SUPFAM" id="SSF53448">
    <property type="entry name" value="Nucleotide-diphospho-sugar transferases"/>
    <property type="match status" value="1"/>
</dbReference>
<keyword evidence="9" id="KW-1185">Reference proteome</keyword>
<dbReference type="RefSeq" id="WP_163816578.1">
    <property type="nucleotide sequence ID" value="NZ_JAAGOB010000002.1"/>
</dbReference>
<keyword evidence="4 6" id="KW-0548">Nucleotidyltransferase</keyword>
<accession>A0A6N9YI53</accession>
<evidence type="ECO:0000256" key="2">
    <source>
        <dbReference type="ARBA" id="ARBA00012415"/>
    </source>
</evidence>
<evidence type="ECO:0000259" key="7">
    <source>
        <dbReference type="Pfam" id="PF00483"/>
    </source>
</evidence>
<protein>
    <recommendedName>
        <fullName evidence="2 6">UTP--glucose-1-phosphate uridylyltransferase</fullName>
        <ecNumber evidence="2 6">2.7.7.9</ecNumber>
    </recommendedName>
    <alternativeName>
        <fullName evidence="6">UDP-glucose pyrophosphorylase</fullName>
    </alternativeName>
</protein>
<dbReference type="EMBL" id="JAAGOB010000002">
    <property type="protein sequence ID" value="NED94644.1"/>
    <property type="molecule type" value="Genomic_DNA"/>
</dbReference>
<evidence type="ECO:0000256" key="3">
    <source>
        <dbReference type="ARBA" id="ARBA00022679"/>
    </source>
</evidence>
<sequence>MNASSKAVTKAVIPVAGLGTRFLPATKATPKEMLPVVDKPAIQYVVEEAVASGLEDILLVTGRNKNSLENHFDRAWELEAALEQKGDELRLGRVRKSQVLGDIHYVRQGDPRGLGHAVLCGALHVGDEPFAVMLGDDLIDPRDRLLSQMLDVQQRYGGSVIALIEVDPAQVNLYGCAAVEPTDDDDDVVAVTDLVEKPDPADAPSNLAIIGRYVLHPAVFEVLRNTEPGRGGEIQLTDALKTLAGVPAESGGGVRAVVFRGRRYDTGDRLDYLRTIVQLASERSDLGPEFRPWLREFVAALPPEDGE</sequence>
<evidence type="ECO:0000256" key="6">
    <source>
        <dbReference type="RuleBase" id="RU361259"/>
    </source>
</evidence>
<dbReference type="Proteomes" id="UP000469185">
    <property type="component" value="Unassembled WGS sequence"/>
</dbReference>